<dbReference type="FunFam" id="2.40.30.170:FF:000010">
    <property type="entry name" value="Efflux RND transporter periplasmic adaptor subunit"/>
    <property type="match status" value="1"/>
</dbReference>
<dbReference type="InterPro" id="IPR058649">
    <property type="entry name" value="CzcB_C"/>
</dbReference>
<feature type="region of interest" description="Disordered" evidence="3">
    <location>
        <begin position="27"/>
        <end position="51"/>
    </location>
</feature>
<dbReference type="InterPro" id="IPR006143">
    <property type="entry name" value="RND_pump_MFP"/>
</dbReference>
<dbReference type="PANTHER" id="PTHR30097">
    <property type="entry name" value="CATION EFFLUX SYSTEM PROTEIN CUSB"/>
    <property type="match status" value="1"/>
</dbReference>
<name>A0A6M8HEE3_9PROT</name>
<feature type="domain" description="CzcB-like C-terminal circularly permuted SH3-like" evidence="5">
    <location>
        <begin position="330"/>
        <end position="390"/>
    </location>
</feature>
<evidence type="ECO:0000256" key="1">
    <source>
        <dbReference type="ARBA" id="ARBA00009477"/>
    </source>
</evidence>
<dbReference type="GO" id="GO:0016020">
    <property type="term" value="C:membrane"/>
    <property type="evidence" value="ECO:0007669"/>
    <property type="project" value="InterPro"/>
</dbReference>
<dbReference type="GO" id="GO:0015679">
    <property type="term" value="P:plasma membrane copper ion transport"/>
    <property type="evidence" value="ECO:0007669"/>
    <property type="project" value="TreeGrafter"/>
</dbReference>
<dbReference type="KEGG" id="lck:HN018_00840"/>
<dbReference type="Gene3D" id="2.40.30.170">
    <property type="match status" value="1"/>
</dbReference>
<evidence type="ECO:0000256" key="2">
    <source>
        <dbReference type="ARBA" id="ARBA00022448"/>
    </source>
</evidence>
<feature type="domain" description="CusB-like beta-barrel" evidence="4">
    <location>
        <begin position="246"/>
        <end position="321"/>
    </location>
</feature>
<sequence length="402" mass="41750">MSKSWQPVVLVVLAGLIGAGGFAAGQMTGSTAQPAKAPDKPDDASGPPGTITMDQTAQAGIGLKVAQVQRRNLTRRLAASGQIVADPARTAQLRPLGPGRVTSVLVRSGDRVRRGQALVHYQDISLVTIDTQLTAGHASLEQAQADRAVAAAALARGRALLGGVIAQAELDRRKAALAQADAMLILARGQVGSLKQRRQLYTTEPGAPGEAAVIAPSDGYVMSVQVAVGDTIDPARVVATVADLSTVWIELPVYQVDIPNVATDGDVPFTIAALPGQHFTATLDAKSAMLDPGTGAMQVRGIVANPDLRFRPGMRVEANLPTTGTTDALTLPPASLQDIGGEPVVFVQAGPTQFRQQKVRIGVQTRELVEIAAGLEPGQTVVTNGSFWLKSQALQAELGSGD</sequence>
<keyword evidence="2" id="KW-0813">Transport</keyword>
<dbReference type="PANTHER" id="PTHR30097:SF4">
    <property type="entry name" value="SLR6042 PROTEIN"/>
    <property type="match status" value="1"/>
</dbReference>
<dbReference type="SUPFAM" id="SSF111369">
    <property type="entry name" value="HlyD-like secretion proteins"/>
    <property type="match status" value="1"/>
</dbReference>
<comment type="similarity">
    <text evidence="1">Belongs to the membrane fusion protein (MFP) (TC 8.A.1) family.</text>
</comment>
<dbReference type="Pfam" id="PF25975">
    <property type="entry name" value="CzcB_C"/>
    <property type="match status" value="1"/>
</dbReference>
<gene>
    <name evidence="6" type="ORF">HN018_00840</name>
</gene>
<organism evidence="6 7">
    <name type="scientific">Lichenicola cladoniae</name>
    <dbReference type="NCBI Taxonomy" id="1484109"/>
    <lineage>
        <taxon>Bacteria</taxon>
        <taxon>Pseudomonadati</taxon>
        <taxon>Pseudomonadota</taxon>
        <taxon>Alphaproteobacteria</taxon>
        <taxon>Acetobacterales</taxon>
        <taxon>Acetobacteraceae</taxon>
        <taxon>Lichenicola</taxon>
    </lineage>
</organism>
<dbReference type="GO" id="GO:0022857">
    <property type="term" value="F:transmembrane transporter activity"/>
    <property type="evidence" value="ECO:0007669"/>
    <property type="project" value="InterPro"/>
</dbReference>
<dbReference type="Gene3D" id="2.40.50.100">
    <property type="match status" value="1"/>
</dbReference>
<evidence type="ECO:0000259" key="4">
    <source>
        <dbReference type="Pfam" id="PF25954"/>
    </source>
</evidence>
<keyword evidence="7" id="KW-1185">Reference proteome</keyword>
<dbReference type="Gene3D" id="2.40.420.20">
    <property type="match status" value="1"/>
</dbReference>
<evidence type="ECO:0000313" key="7">
    <source>
        <dbReference type="Proteomes" id="UP000500767"/>
    </source>
</evidence>
<dbReference type="NCBIfam" id="TIGR01730">
    <property type="entry name" value="RND_mfp"/>
    <property type="match status" value="1"/>
</dbReference>
<dbReference type="Proteomes" id="UP000500767">
    <property type="component" value="Chromosome"/>
</dbReference>
<protein>
    <submittedName>
        <fullName evidence="6">Efflux RND transporter periplasmic adaptor subunit</fullName>
    </submittedName>
</protein>
<accession>A0A6M8HEE3</accession>
<dbReference type="InterPro" id="IPR051909">
    <property type="entry name" value="MFP_Cation_Efflux"/>
</dbReference>
<dbReference type="InterPro" id="IPR058792">
    <property type="entry name" value="Beta-barrel_RND_2"/>
</dbReference>
<dbReference type="AlphaFoldDB" id="A0A6M8HEE3"/>
<evidence type="ECO:0000259" key="5">
    <source>
        <dbReference type="Pfam" id="PF25975"/>
    </source>
</evidence>
<dbReference type="RefSeq" id="WP_171832752.1">
    <property type="nucleotide sequence ID" value="NZ_CP053708.1"/>
</dbReference>
<dbReference type="GO" id="GO:0030313">
    <property type="term" value="C:cell envelope"/>
    <property type="evidence" value="ECO:0007669"/>
    <property type="project" value="TreeGrafter"/>
</dbReference>
<evidence type="ECO:0000313" key="6">
    <source>
        <dbReference type="EMBL" id="QKE88790.1"/>
    </source>
</evidence>
<proteinExistence type="inferred from homology"/>
<evidence type="ECO:0000256" key="3">
    <source>
        <dbReference type="SAM" id="MobiDB-lite"/>
    </source>
</evidence>
<dbReference type="GO" id="GO:0060003">
    <property type="term" value="P:copper ion export"/>
    <property type="evidence" value="ECO:0007669"/>
    <property type="project" value="TreeGrafter"/>
</dbReference>
<reference evidence="6 7" key="1">
    <citation type="journal article" date="2014" name="World J. Microbiol. Biotechnol.">
        <title>Biodiversity and physiological characteristics of Antarctic and Arctic lichens-associated bacteria.</title>
        <authorList>
            <person name="Lee Y.M."/>
            <person name="Kim E.H."/>
            <person name="Lee H.K."/>
            <person name="Hong S.G."/>
        </authorList>
    </citation>
    <scope>NUCLEOTIDE SEQUENCE [LARGE SCALE GENOMIC DNA]</scope>
    <source>
        <strain evidence="6 7">PAMC 26569</strain>
    </source>
</reference>
<dbReference type="Pfam" id="PF25954">
    <property type="entry name" value="Beta-barrel_RND_2"/>
    <property type="match status" value="1"/>
</dbReference>
<dbReference type="EMBL" id="CP053708">
    <property type="protein sequence ID" value="QKE88790.1"/>
    <property type="molecule type" value="Genomic_DNA"/>
</dbReference>